<reference evidence="4 5" key="1">
    <citation type="submission" date="2018-11" db="EMBL/GenBank/DDBJ databases">
        <title>Photobacterium sp. BEI247 sp. nov., a marine bacterium isolated from Yongle Blue Hole in the South China Sea.</title>
        <authorList>
            <person name="Wang X."/>
        </authorList>
    </citation>
    <scope>NUCLEOTIDE SEQUENCE [LARGE SCALE GENOMIC DNA]</scope>
    <source>
        <strain evidence="5">BEI247</strain>
    </source>
</reference>
<dbReference type="CDD" id="cd18809">
    <property type="entry name" value="SF1_C_RecD"/>
    <property type="match status" value="1"/>
</dbReference>
<dbReference type="InterPro" id="IPR050534">
    <property type="entry name" value="Coronavir_polyprotein_1ab"/>
</dbReference>
<keyword evidence="1" id="KW-0547">Nucleotide-binding</keyword>
<dbReference type="RefSeq" id="WP_128786601.1">
    <property type="nucleotide sequence ID" value="NZ_RJLM01000027.1"/>
</dbReference>
<keyword evidence="5" id="KW-1185">Reference proteome</keyword>
<sequence>MKVDARILLRVTSAGHETEDSQVFRAVAVNGDGDNLSARKYYVVKVSDVLLPMTPAVGQLWKVTAESITVRTVTRGEARLTEVFINAKKARVIVPETENLFTRYIQSDSAFAGVGERLARRIWFKFKKEVYDLLENKDVERLKHVKGVTDKVANGLVAGWERYENLKQIAWFDKHDIPSGIARIIIKHHKADAVKAIEDDPYRLICFGLKFAEVDKLAMTNFAVQPNAYIRLRGAVEQALQARMMDGHTVSKHEQLMPLVETLLGSRELAVEALKAGYENTAFILSEKGNYHAVGQWIMEQVVAKRFAKLAMRKVWSSHYDQALNTALSTLTFPLTQKQDEAVKSALAHGISIIAGGAGTGKTTVLNVVLRAYQALGTDIRAMALSGRAAKRITEATSFPAQTITGFIKNVEKEPLGDRTLIVIDEASMVDLATMFKLVNLTKGRVRFLLVGDPKQLAPISAGLVLHEAVEAIPTVTLDVVKRQKGSTGIPEFTRLIVDKQVPEASMFNGNIVFHTCLAKDINERVTQLYKQQPQDTQIISAKYGGNGGIDVINELCQAACNPHGKKLRFDFNGAKNYLDLREYDPIIFVQNNWERGVQNGTLGTLMNVGAPKVEVEDGEISFADVQIDTGEVIPLTIDLIDSIRGAYSISLHKAQGSQFKRVIIPVTNSRMLDNAWIYTALTRAEVKIELVGSFKDFAGSIGRLSEADKRNTYLRELLLLEMAMLNAEAA</sequence>
<evidence type="ECO:0000313" key="5">
    <source>
        <dbReference type="Proteomes" id="UP000287563"/>
    </source>
</evidence>
<dbReference type="InterPro" id="IPR029493">
    <property type="entry name" value="RecD2-like_HHH"/>
</dbReference>
<dbReference type="SMART" id="SM00382">
    <property type="entry name" value="AAA"/>
    <property type="match status" value="1"/>
</dbReference>
<dbReference type="Pfam" id="PF13538">
    <property type="entry name" value="UvrD_C_2"/>
    <property type="match status" value="1"/>
</dbReference>
<feature type="domain" description="AAA+ ATPase" evidence="3">
    <location>
        <begin position="348"/>
        <end position="471"/>
    </location>
</feature>
<evidence type="ECO:0000313" key="4">
    <source>
        <dbReference type="EMBL" id="RWX52804.1"/>
    </source>
</evidence>
<dbReference type="OrthoDB" id="9763659at2"/>
<keyword evidence="4" id="KW-0269">Exonuclease</keyword>
<dbReference type="InterPro" id="IPR027417">
    <property type="entry name" value="P-loop_NTPase"/>
</dbReference>
<gene>
    <name evidence="4" type="ORF">EDI28_25305</name>
</gene>
<keyword evidence="4" id="KW-0378">Hydrolase</keyword>
<dbReference type="CDD" id="cd17933">
    <property type="entry name" value="DEXSc_RecD-like"/>
    <property type="match status" value="1"/>
</dbReference>
<dbReference type="PANTHER" id="PTHR43788">
    <property type="entry name" value="DNA2/NAM7 HELICASE FAMILY MEMBER"/>
    <property type="match status" value="1"/>
</dbReference>
<dbReference type="GO" id="GO:0005524">
    <property type="term" value="F:ATP binding"/>
    <property type="evidence" value="ECO:0007669"/>
    <property type="project" value="UniProtKB-KW"/>
</dbReference>
<dbReference type="Gene3D" id="1.10.10.2220">
    <property type="match status" value="1"/>
</dbReference>
<comment type="caution">
    <text evidence="4">The sequence shown here is derived from an EMBL/GenBank/DDBJ whole genome shotgun (WGS) entry which is preliminary data.</text>
</comment>
<evidence type="ECO:0000256" key="2">
    <source>
        <dbReference type="ARBA" id="ARBA00022840"/>
    </source>
</evidence>
<dbReference type="Pfam" id="PF13604">
    <property type="entry name" value="AAA_30"/>
    <property type="match status" value="1"/>
</dbReference>
<dbReference type="InterPro" id="IPR003593">
    <property type="entry name" value="AAA+_ATPase"/>
</dbReference>
<organism evidence="4 5">
    <name type="scientific">Photobacterium chitinilyticum</name>
    <dbReference type="NCBI Taxonomy" id="2485123"/>
    <lineage>
        <taxon>Bacteria</taxon>
        <taxon>Pseudomonadati</taxon>
        <taxon>Pseudomonadota</taxon>
        <taxon>Gammaproteobacteria</taxon>
        <taxon>Vibrionales</taxon>
        <taxon>Vibrionaceae</taxon>
        <taxon>Photobacterium</taxon>
    </lineage>
</organism>
<evidence type="ECO:0000256" key="1">
    <source>
        <dbReference type="ARBA" id="ARBA00022741"/>
    </source>
</evidence>
<evidence type="ECO:0000259" key="3">
    <source>
        <dbReference type="SMART" id="SM00382"/>
    </source>
</evidence>
<dbReference type="Proteomes" id="UP000287563">
    <property type="component" value="Unassembled WGS sequence"/>
</dbReference>
<keyword evidence="2" id="KW-0067">ATP-binding</keyword>
<protein>
    <submittedName>
        <fullName evidence="4">Exonuclease V subunit alpha</fullName>
    </submittedName>
</protein>
<dbReference type="GO" id="GO:0004527">
    <property type="term" value="F:exonuclease activity"/>
    <property type="evidence" value="ECO:0007669"/>
    <property type="project" value="UniProtKB-KW"/>
</dbReference>
<dbReference type="InterPro" id="IPR027785">
    <property type="entry name" value="UvrD-like_helicase_C"/>
</dbReference>
<accession>A0A444JIA7</accession>
<dbReference type="Gene3D" id="3.40.50.300">
    <property type="entry name" value="P-loop containing nucleotide triphosphate hydrolases"/>
    <property type="match status" value="2"/>
</dbReference>
<dbReference type="AlphaFoldDB" id="A0A444JIA7"/>
<dbReference type="GO" id="GO:0003678">
    <property type="term" value="F:DNA helicase activity"/>
    <property type="evidence" value="ECO:0007669"/>
    <property type="project" value="UniProtKB-ARBA"/>
</dbReference>
<name>A0A444JIA7_9GAMM</name>
<keyword evidence="4" id="KW-0540">Nuclease</keyword>
<proteinExistence type="predicted"/>
<dbReference type="PANTHER" id="PTHR43788:SF6">
    <property type="entry name" value="DNA HELICASE B"/>
    <property type="match status" value="1"/>
</dbReference>
<dbReference type="Gene3D" id="2.30.30.940">
    <property type="match status" value="1"/>
</dbReference>
<dbReference type="SUPFAM" id="SSF52540">
    <property type="entry name" value="P-loop containing nucleoside triphosphate hydrolases"/>
    <property type="match status" value="1"/>
</dbReference>
<dbReference type="EMBL" id="RJLM01000027">
    <property type="protein sequence ID" value="RWX52804.1"/>
    <property type="molecule type" value="Genomic_DNA"/>
</dbReference>
<dbReference type="Pfam" id="PF14490">
    <property type="entry name" value="HHH_RecD2"/>
    <property type="match status" value="1"/>
</dbReference>